<dbReference type="Proteomes" id="UP000238523">
    <property type="component" value="Chromosome"/>
</dbReference>
<dbReference type="EMBL" id="CP025012">
    <property type="protein sequence ID" value="AUW42078.1"/>
    <property type="molecule type" value="Genomic_DNA"/>
</dbReference>
<evidence type="ECO:0000313" key="1">
    <source>
        <dbReference type="EMBL" id="AUW42078.1"/>
    </source>
</evidence>
<proteinExistence type="predicted"/>
<evidence type="ECO:0000313" key="2">
    <source>
        <dbReference type="Proteomes" id="UP000238523"/>
    </source>
</evidence>
<protein>
    <submittedName>
        <fullName evidence="1">Uncharacterized protein</fullName>
    </submittedName>
</protein>
<accession>A0A2K9Z1H0</accession>
<sequence length="30" mass="3481">MMVLTGRLKRGPYSRFIKLCRIPKLSLAEC</sequence>
<dbReference type="AlphaFoldDB" id="A0A2K9Z1H0"/>
<name>A0A2K9Z1H0_RHILE</name>
<gene>
    <name evidence="1" type="ORF">CUJ84_Chr001695</name>
</gene>
<organism evidence="1 2">
    <name type="scientific">Rhizobium leguminosarum</name>
    <dbReference type="NCBI Taxonomy" id="384"/>
    <lineage>
        <taxon>Bacteria</taxon>
        <taxon>Pseudomonadati</taxon>
        <taxon>Pseudomonadota</taxon>
        <taxon>Alphaproteobacteria</taxon>
        <taxon>Hyphomicrobiales</taxon>
        <taxon>Rhizobiaceae</taxon>
        <taxon>Rhizobium/Agrobacterium group</taxon>
        <taxon>Rhizobium</taxon>
    </lineage>
</organism>
<reference evidence="1 2" key="1">
    <citation type="submission" date="2017-11" db="EMBL/GenBank/DDBJ databases">
        <title>Complete genome of Rhizobium leguminosarum Norway, an ineffective micro-symbiont.</title>
        <authorList>
            <person name="Hoffrichter A."/>
            <person name="Liang J."/>
            <person name="Brachmann A."/>
            <person name="Marin M."/>
        </authorList>
    </citation>
    <scope>NUCLEOTIDE SEQUENCE [LARGE SCALE GENOMIC DNA]</scope>
    <source>
        <strain evidence="1 2">Norway</strain>
    </source>
</reference>